<feature type="transmembrane region" description="Helical" evidence="2">
    <location>
        <begin position="368"/>
        <end position="392"/>
    </location>
</feature>
<sequence>MTGARAVEKDPYSGPIPRIRTKQLSVSQNNNIDKEPNRQEVVGSKKKGRSKNYDTFDENAIETIYDEFKFLDENDVPSPSSSSARPILSRKNNKTWKPTPSLIAYCLLALIQLVVSVAILVLAALRANNLYREIPTRLLDLESPENFGFSSAFHQKNQALSVEASLGCFVPSVLQGIAALCGFWPLTRSCRSLMQILHIVFSLLAIISWFDEIYYFALDINFSFVQQNIIRQDFIHWFSMLIADFSSTYIVYIIVLTLGYFAVLILPSITLTLATMALCKRRQLIQINLTTVCVSLGSVIVSGIGVAFAAYACTKTLVEYDEKWQKTALSLYGYGLKESLLSLYFMLASVFMFFAFTQRLLGVQLSAFLIQIVCIILLIVYLLTPARFTSIISNAQLLVIYPQTGPISQLNLVVLYSSYVLLLAILCLQLFLSAQSLSASFHLLTQPPHGSFCSPPLVMSNNELSTSPIAPVAANFNYSNSSRSDTIHYAEPRVVISNERTSF</sequence>
<feature type="transmembrane region" description="Helical" evidence="2">
    <location>
        <begin position="412"/>
        <end position="432"/>
    </location>
</feature>
<organism evidence="3 4">
    <name type="scientific">Diploscapter pachys</name>
    <dbReference type="NCBI Taxonomy" id="2018661"/>
    <lineage>
        <taxon>Eukaryota</taxon>
        <taxon>Metazoa</taxon>
        <taxon>Ecdysozoa</taxon>
        <taxon>Nematoda</taxon>
        <taxon>Chromadorea</taxon>
        <taxon>Rhabditida</taxon>
        <taxon>Rhabditina</taxon>
        <taxon>Rhabditomorpha</taxon>
        <taxon>Rhabditoidea</taxon>
        <taxon>Rhabditidae</taxon>
        <taxon>Diploscapter</taxon>
    </lineage>
</organism>
<accession>A0A2A2JI39</accession>
<keyword evidence="2" id="KW-0812">Transmembrane</keyword>
<reference evidence="3 4" key="1">
    <citation type="journal article" date="2017" name="Curr. Biol.">
        <title>Genome architecture and evolution of a unichromosomal asexual nematode.</title>
        <authorList>
            <person name="Fradin H."/>
            <person name="Zegar C."/>
            <person name="Gutwein M."/>
            <person name="Lucas J."/>
            <person name="Kovtun M."/>
            <person name="Corcoran D."/>
            <person name="Baugh L.R."/>
            <person name="Kiontke K."/>
            <person name="Gunsalus K."/>
            <person name="Fitch D.H."/>
            <person name="Piano F."/>
        </authorList>
    </citation>
    <scope>NUCLEOTIDE SEQUENCE [LARGE SCALE GENOMIC DNA]</scope>
    <source>
        <strain evidence="3">PF1309</strain>
    </source>
</reference>
<name>A0A2A2JI39_9BILA</name>
<feature type="transmembrane region" description="Helical" evidence="2">
    <location>
        <begin position="164"/>
        <end position="184"/>
    </location>
</feature>
<comment type="caution">
    <text evidence="3">The sequence shown here is derived from an EMBL/GenBank/DDBJ whole genome shotgun (WGS) entry which is preliminary data.</text>
</comment>
<feature type="transmembrane region" description="Helical" evidence="2">
    <location>
        <begin position="331"/>
        <end position="356"/>
    </location>
</feature>
<protein>
    <submittedName>
        <fullName evidence="3">Uncharacterized protein</fullName>
    </submittedName>
</protein>
<feature type="compositionally biased region" description="Basic and acidic residues" evidence="1">
    <location>
        <begin position="1"/>
        <end position="11"/>
    </location>
</feature>
<dbReference type="AlphaFoldDB" id="A0A2A2JI39"/>
<evidence type="ECO:0000313" key="4">
    <source>
        <dbReference type="Proteomes" id="UP000218231"/>
    </source>
</evidence>
<feature type="transmembrane region" description="Helical" evidence="2">
    <location>
        <begin position="102"/>
        <end position="125"/>
    </location>
</feature>
<dbReference type="STRING" id="2018661.A0A2A2JI39"/>
<dbReference type="Proteomes" id="UP000218231">
    <property type="component" value="Unassembled WGS sequence"/>
</dbReference>
<evidence type="ECO:0000313" key="3">
    <source>
        <dbReference type="EMBL" id="PAV61271.1"/>
    </source>
</evidence>
<evidence type="ECO:0000256" key="2">
    <source>
        <dbReference type="SAM" id="Phobius"/>
    </source>
</evidence>
<keyword evidence="4" id="KW-1185">Reference proteome</keyword>
<keyword evidence="2" id="KW-1133">Transmembrane helix</keyword>
<dbReference type="EMBL" id="LIAE01010420">
    <property type="protein sequence ID" value="PAV61271.1"/>
    <property type="molecule type" value="Genomic_DNA"/>
</dbReference>
<feature type="transmembrane region" description="Helical" evidence="2">
    <location>
        <begin position="196"/>
        <end position="217"/>
    </location>
</feature>
<feature type="region of interest" description="Disordered" evidence="1">
    <location>
        <begin position="1"/>
        <end position="52"/>
    </location>
</feature>
<feature type="transmembrane region" description="Helical" evidence="2">
    <location>
        <begin position="287"/>
        <end position="311"/>
    </location>
</feature>
<feature type="compositionally biased region" description="Polar residues" evidence="1">
    <location>
        <begin position="22"/>
        <end position="31"/>
    </location>
</feature>
<gene>
    <name evidence="3" type="ORF">WR25_13782</name>
</gene>
<keyword evidence="2" id="KW-0472">Membrane</keyword>
<dbReference type="OrthoDB" id="5814756at2759"/>
<feature type="transmembrane region" description="Helical" evidence="2">
    <location>
        <begin position="249"/>
        <end position="275"/>
    </location>
</feature>
<evidence type="ECO:0000256" key="1">
    <source>
        <dbReference type="SAM" id="MobiDB-lite"/>
    </source>
</evidence>
<proteinExistence type="predicted"/>